<organism evidence="1 2">
    <name type="scientific">Macroventuria anomochaeta</name>
    <dbReference type="NCBI Taxonomy" id="301207"/>
    <lineage>
        <taxon>Eukaryota</taxon>
        <taxon>Fungi</taxon>
        <taxon>Dikarya</taxon>
        <taxon>Ascomycota</taxon>
        <taxon>Pezizomycotina</taxon>
        <taxon>Dothideomycetes</taxon>
        <taxon>Pleosporomycetidae</taxon>
        <taxon>Pleosporales</taxon>
        <taxon>Pleosporineae</taxon>
        <taxon>Didymellaceae</taxon>
        <taxon>Macroventuria</taxon>
    </lineage>
</organism>
<gene>
    <name evidence="1" type="ORF">BU25DRAFT_482495</name>
</gene>
<protein>
    <submittedName>
        <fullName evidence="1">Uncharacterized protein</fullName>
    </submittedName>
</protein>
<sequence>DDWKQAIKVLGDVVKDWSAEEVKQLRHIIPYLSAHTKLVEAENRGLHTIITALKPSNKKREKLDLQ</sequence>
<reference evidence="1" key="1">
    <citation type="journal article" date="2020" name="Stud. Mycol.">
        <title>101 Dothideomycetes genomes: a test case for predicting lifestyles and emergence of pathogens.</title>
        <authorList>
            <person name="Haridas S."/>
            <person name="Albert R."/>
            <person name="Binder M."/>
            <person name="Bloem J."/>
            <person name="Labutti K."/>
            <person name="Salamov A."/>
            <person name="Andreopoulos B."/>
            <person name="Baker S."/>
            <person name="Barry K."/>
            <person name="Bills G."/>
            <person name="Bluhm B."/>
            <person name="Cannon C."/>
            <person name="Castanera R."/>
            <person name="Culley D."/>
            <person name="Daum C."/>
            <person name="Ezra D."/>
            <person name="Gonzalez J."/>
            <person name="Henrissat B."/>
            <person name="Kuo A."/>
            <person name="Liang C."/>
            <person name="Lipzen A."/>
            <person name="Lutzoni F."/>
            <person name="Magnuson J."/>
            <person name="Mondo S."/>
            <person name="Nolan M."/>
            <person name="Ohm R."/>
            <person name="Pangilinan J."/>
            <person name="Park H.-J."/>
            <person name="Ramirez L."/>
            <person name="Alfaro M."/>
            <person name="Sun H."/>
            <person name="Tritt A."/>
            <person name="Yoshinaga Y."/>
            <person name="Zwiers L.-H."/>
            <person name="Turgeon B."/>
            <person name="Goodwin S."/>
            <person name="Spatafora J."/>
            <person name="Crous P."/>
            <person name="Grigoriev I."/>
        </authorList>
    </citation>
    <scope>NUCLEOTIDE SEQUENCE</scope>
    <source>
        <strain evidence="1">CBS 525.71</strain>
    </source>
</reference>
<name>A0ACB6RJJ5_9PLEO</name>
<comment type="caution">
    <text evidence="1">The sequence shown here is derived from an EMBL/GenBank/DDBJ whole genome shotgun (WGS) entry which is preliminary data.</text>
</comment>
<dbReference type="EMBL" id="MU006753">
    <property type="protein sequence ID" value="KAF2621580.1"/>
    <property type="molecule type" value="Genomic_DNA"/>
</dbReference>
<feature type="non-terminal residue" evidence="1">
    <location>
        <position position="1"/>
    </location>
</feature>
<dbReference type="Proteomes" id="UP000799754">
    <property type="component" value="Unassembled WGS sequence"/>
</dbReference>
<keyword evidence="2" id="KW-1185">Reference proteome</keyword>
<accession>A0ACB6RJJ5</accession>
<proteinExistence type="predicted"/>
<evidence type="ECO:0000313" key="1">
    <source>
        <dbReference type="EMBL" id="KAF2621580.1"/>
    </source>
</evidence>
<evidence type="ECO:0000313" key="2">
    <source>
        <dbReference type="Proteomes" id="UP000799754"/>
    </source>
</evidence>